<gene>
    <name evidence="1" type="ORF">DB43_GF00250</name>
</gene>
<proteinExistence type="predicted"/>
<dbReference type="PATRIC" id="fig|83552.4.peg.1347"/>
<evidence type="ECO:0000313" key="2">
    <source>
        <dbReference type="Proteomes" id="UP000031307"/>
    </source>
</evidence>
<dbReference type="AlphaFoldDB" id="A0A0C1EBQ0"/>
<accession>A0A0C1EBQ0</accession>
<dbReference type="Proteomes" id="UP000031307">
    <property type="component" value="Unassembled WGS sequence"/>
</dbReference>
<evidence type="ECO:0000313" key="1">
    <source>
        <dbReference type="EMBL" id="KIA77483.1"/>
    </source>
</evidence>
<comment type="caution">
    <text evidence="1">The sequence shown here is derived from an EMBL/GenBank/DDBJ whole genome shotgun (WGS) entry which is preliminary data.</text>
</comment>
<protein>
    <submittedName>
        <fullName evidence="1">Uncharacterized protein</fullName>
    </submittedName>
</protein>
<dbReference type="EMBL" id="JSAM01000075">
    <property type="protein sequence ID" value="KIA77483.1"/>
    <property type="molecule type" value="Genomic_DNA"/>
</dbReference>
<reference evidence="1 2" key="1">
    <citation type="journal article" date="2014" name="Mol. Biol. Evol.">
        <title>Massive expansion of Ubiquitination-related gene families within the Chlamydiae.</title>
        <authorList>
            <person name="Domman D."/>
            <person name="Collingro A."/>
            <person name="Lagkouvardos I."/>
            <person name="Gehre L."/>
            <person name="Weinmaier T."/>
            <person name="Rattei T."/>
            <person name="Subtil A."/>
            <person name="Horn M."/>
        </authorList>
    </citation>
    <scope>NUCLEOTIDE SEQUENCE [LARGE SCALE GENOMIC DNA]</scope>
    <source>
        <strain evidence="1 2">OEW1</strain>
    </source>
</reference>
<name>A0A0C1EBQ0_9BACT</name>
<sequence>MFVRPGGLGFSDSFTALDIKNRADRDGIERKKAKMREKSRTTLSEIDELAKSCSTTQDKEFLVELKKVCLSIFQTIKEFPTNSSAIELKSQINSLTAHTFEKLKYFVTDDEDIQVELIHTVKPLLQKEVNYHYDCFLQAQTPPDDPAFYEFLDMRKDSKVKLAKEEALNKIKILLSEGSKFFQRNDVLLCVDIAPWERGKELDKVWVKDLADDLKVASIKANTIAEALEKSESPARLQGSYLNGSGLPKVVVVIATDSLHKAKSENSLCGQKEEMWLDAIEGIRGLQRKIIPVRLGAHQTFWPNGRYHHNDFQEPLLTQFPVPRKGYFTVLFNDIIQPLIKKEDLQRYAEIVDTFNQKIKEN</sequence>
<organism evidence="1 2">
    <name type="scientific">Parachlamydia acanthamoebae</name>
    <dbReference type="NCBI Taxonomy" id="83552"/>
    <lineage>
        <taxon>Bacteria</taxon>
        <taxon>Pseudomonadati</taxon>
        <taxon>Chlamydiota</taxon>
        <taxon>Chlamydiia</taxon>
        <taxon>Parachlamydiales</taxon>
        <taxon>Parachlamydiaceae</taxon>
        <taxon>Parachlamydia</taxon>
    </lineage>
</organism>